<dbReference type="InterPro" id="IPR001647">
    <property type="entry name" value="HTH_TetR"/>
</dbReference>
<dbReference type="SUPFAM" id="SSF48498">
    <property type="entry name" value="Tetracyclin repressor-like, C-terminal domain"/>
    <property type="match status" value="1"/>
</dbReference>
<evidence type="ECO:0000256" key="2">
    <source>
        <dbReference type="PROSITE-ProRule" id="PRU00335"/>
    </source>
</evidence>
<dbReference type="InterPro" id="IPR050109">
    <property type="entry name" value="HTH-type_TetR-like_transc_reg"/>
</dbReference>
<dbReference type="InterPro" id="IPR036271">
    <property type="entry name" value="Tet_transcr_reg_TetR-rel_C_sf"/>
</dbReference>
<comment type="caution">
    <text evidence="4">The sequence shown here is derived from an EMBL/GenBank/DDBJ whole genome shotgun (WGS) entry which is preliminary data.</text>
</comment>
<dbReference type="AlphaFoldDB" id="A0A2T4UJU8"/>
<dbReference type="Pfam" id="PF17932">
    <property type="entry name" value="TetR_C_24"/>
    <property type="match status" value="1"/>
</dbReference>
<evidence type="ECO:0000256" key="1">
    <source>
        <dbReference type="ARBA" id="ARBA00023125"/>
    </source>
</evidence>
<accession>A0A2T4UJU8</accession>
<feature type="DNA-binding region" description="H-T-H motif" evidence="2">
    <location>
        <begin position="24"/>
        <end position="43"/>
    </location>
</feature>
<dbReference type="PRINTS" id="PR00455">
    <property type="entry name" value="HTHTETR"/>
</dbReference>
<dbReference type="PANTHER" id="PTHR30055:SF237">
    <property type="entry name" value="TRANSCRIPTIONAL REPRESSOR MCE3R"/>
    <property type="match status" value="1"/>
</dbReference>
<sequence length="183" mass="20401">MDRRTEILTTAAGLFREKGFHGVGVDEIGKRVGVSGPAIYHHFAGKDEILATLFNDAMDKVAVETTGMFDTPQEELDFLVRHHARFVVGHRELVAIYAHEHRSLVEPWRKMFTGRTRAHAERWEDVVARVHPQADRTDVAVAVQAAIGLLHSVVLWPPKLLEDPGTHERLVAHALGALDAVAR</sequence>
<name>A0A2T4UJU8_9ACTN</name>
<feature type="domain" description="HTH tetR-type" evidence="3">
    <location>
        <begin position="1"/>
        <end position="61"/>
    </location>
</feature>
<organism evidence="4 5">
    <name type="scientific">Paraconexibacter algicola</name>
    <dbReference type="NCBI Taxonomy" id="2133960"/>
    <lineage>
        <taxon>Bacteria</taxon>
        <taxon>Bacillati</taxon>
        <taxon>Actinomycetota</taxon>
        <taxon>Thermoleophilia</taxon>
        <taxon>Solirubrobacterales</taxon>
        <taxon>Paraconexibacteraceae</taxon>
        <taxon>Paraconexibacter</taxon>
    </lineage>
</organism>
<evidence type="ECO:0000259" key="3">
    <source>
        <dbReference type="PROSITE" id="PS50977"/>
    </source>
</evidence>
<dbReference type="Pfam" id="PF00440">
    <property type="entry name" value="TetR_N"/>
    <property type="match status" value="1"/>
</dbReference>
<keyword evidence="5" id="KW-1185">Reference proteome</keyword>
<protein>
    <submittedName>
        <fullName evidence="4">TetR/AcrR family transcriptional regulator</fullName>
    </submittedName>
</protein>
<dbReference type="Gene3D" id="1.10.10.60">
    <property type="entry name" value="Homeodomain-like"/>
    <property type="match status" value="1"/>
</dbReference>
<dbReference type="RefSeq" id="WP_107568171.1">
    <property type="nucleotide sequence ID" value="NZ_PYYB01000001.1"/>
</dbReference>
<keyword evidence="1 2" id="KW-0238">DNA-binding</keyword>
<dbReference type="PROSITE" id="PS50977">
    <property type="entry name" value="HTH_TETR_2"/>
    <property type="match status" value="1"/>
</dbReference>
<gene>
    <name evidence="4" type="ORF">C7Y72_07625</name>
</gene>
<dbReference type="Proteomes" id="UP000240739">
    <property type="component" value="Unassembled WGS sequence"/>
</dbReference>
<dbReference type="InterPro" id="IPR009057">
    <property type="entry name" value="Homeodomain-like_sf"/>
</dbReference>
<dbReference type="EMBL" id="PYYB01000001">
    <property type="protein sequence ID" value="PTL59526.1"/>
    <property type="molecule type" value="Genomic_DNA"/>
</dbReference>
<dbReference type="GO" id="GO:0003700">
    <property type="term" value="F:DNA-binding transcription factor activity"/>
    <property type="evidence" value="ECO:0007669"/>
    <property type="project" value="TreeGrafter"/>
</dbReference>
<reference evidence="4 5" key="1">
    <citation type="submission" date="2018-03" db="EMBL/GenBank/DDBJ databases">
        <title>Aquarubrobacter algicola gen. nov., sp. nov., a novel actinobacterium isolated from shallow eutrophic lake during the end of cyanobacterial harmful algal blooms.</title>
        <authorList>
            <person name="Chun S.J."/>
        </authorList>
    </citation>
    <scope>NUCLEOTIDE SEQUENCE [LARGE SCALE GENOMIC DNA]</scope>
    <source>
        <strain evidence="4 5">Seoho-28</strain>
    </source>
</reference>
<dbReference type="InterPro" id="IPR041490">
    <property type="entry name" value="KstR2_TetR_C"/>
</dbReference>
<dbReference type="SUPFAM" id="SSF46689">
    <property type="entry name" value="Homeodomain-like"/>
    <property type="match status" value="1"/>
</dbReference>
<evidence type="ECO:0000313" key="5">
    <source>
        <dbReference type="Proteomes" id="UP000240739"/>
    </source>
</evidence>
<dbReference type="OrthoDB" id="9179041at2"/>
<dbReference type="Gene3D" id="1.10.357.10">
    <property type="entry name" value="Tetracycline Repressor, domain 2"/>
    <property type="match status" value="1"/>
</dbReference>
<dbReference type="GO" id="GO:0000976">
    <property type="term" value="F:transcription cis-regulatory region binding"/>
    <property type="evidence" value="ECO:0007669"/>
    <property type="project" value="TreeGrafter"/>
</dbReference>
<proteinExistence type="predicted"/>
<dbReference type="PANTHER" id="PTHR30055">
    <property type="entry name" value="HTH-TYPE TRANSCRIPTIONAL REGULATOR RUTR"/>
    <property type="match status" value="1"/>
</dbReference>
<evidence type="ECO:0000313" key="4">
    <source>
        <dbReference type="EMBL" id="PTL59526.1"/>
    </source>
</evidence>